<dbReference type="PANTHER" id="PTHR24220">
    <property type="entry name" value="IMPORT ATP-BINDING PROTEIN"/>
    <property type="match status" value="1"/>
</dbReference>
<keyword evidence="3 5" id="KW-0067">ATP-binding</keyword>
<keyword evidence="6" id="KW-1185">Reference proteome</keyword>
<dbReference type="GO" id="GO:0005524">
    <property type="term" value="F:ATP binding"/>
    <property type="evidence" value="ECO:0007669"/>
    <property type="project" value="UniProtKB-KW"/>
</dbReference>
<dbReference type="Proteomes" id="UP000295198">
    <property type="component" value="Unassembled WGS sequence"/>
</dbReference>
<evidence type="ECO:0000256" key="3">
    <source>
        <dbReference type="ARBA" id="ARBA00022840"/>
    </source>
</evidence>
<evidence type="ECO:0000256" key="1">
    <source>
        <dbReference type="ARBA" id="ARBA00022448"/>
    </source>
</evidence>
<evidence type="ECO:0000259" key="4">
    <source>
        <dbReference type="PROSITE" id="PS50893"/>
    </source>
</evidence>
<sequence length="236" mass="25881">MTSQERAEHVVRPPLIELAGVEKSYRTGKLEYRALRGVDLSITRGEMVAVVGPSGSGKSTILNMITGIDRPTAGTVTFDGTRLDQLSEEELAVWRGANVGIVFQFFQLLPTLSALENAALPLDFLRRGSKHERFERARHNLEVVGLADKVENLPTELSGGEQQRVAIARSLAADPGLIVGDEPTGNLDTVTAAEMFRLLERLNDEGKTILFVTHDRELAARARRVVEIRDGRVVGD</sequence>
<accession>A0A4V1XYP2</accession>
<feature type="domain" description="ABC transporter" evidence="4">
    <location>
        <begin position="16"/>
        <end position="234"/>
    </location>
</feature>
<dbReference type="PANTHER" id="PTHR24220:SF86">
    <property type="entry name" value="ABC TRANSPORTER ABCH.1"/>
    <property type="match status" value="1"/>
</dbReference>
<dbReference type="GO" id="GO:0005886">
    <property type="term" value="C:plasma membrane"/>
    <property type="evidence" value="ECO:0007669"/>
    <property type="project" value="TreeGrafter"/>
</dbReference>
<keyword evidence="1" id="KW-0813">Transport</keyword>
<dbReference type="Gene3D" id="3.40.50.300">
    <property type="entry name" value="P-loop containing nucleotide triphosphate hydrolases"/>
    <property type="match status" value="1"/>
</dbReference>
<organism evidence="5 6">
    <name type="scientific">Nocardioides guangzhouensis</name>
    <dbReference type="NCBI Taxonomy" id="2497878"/>
    <lineage>
        <taxon>Bacteria</taxon>
        <taxon>Bacillati</taxon>
        <taxon>Actinomycetota</taxon>
        <taxon>Actinomycetes</taxon>
        <taxon>Propionibacteriales</taxon>
        <taxon>Nocardioidaceae</taxon>
        <taxon>Nocardioides</taxon>
    </lineage>
</organism>
<evidence type="ECO:0000313" key="5">
    <source>
        <dbReference type="EMBL" id="RYP83939.1"/>
    </source>
</evidence>
<dbReference type="PROSITE" id="PS50893">
    <property type="entry name" value="ABC_TRANSPORTER_2"/>
    <property type="match status" value="1"/>
</dbReference>
<dbReference type="GO" id="GO:0098796">
    <property type="term" value="C:membrane protein complex"/>
    <property type="evidence" value="ECO:0007669"/>
    <property type="project" value="UniProtKB-ARBA"/>
</dbReference>
<dbReference type="InterPro" id="IPR015854">
    <property type="entry name" value="ABC_transpr_LolD-like"/>
</dbReference>
<dbReference type="InterPro" id="IPR027417">
    <property type="entry name" value="P-loop_NTPase"/>
</dbReference>
<keyword evidence="2" id="KW-0547">Nucleotide-binding</keyword>
<comment type="caution">
    <text evidence="5">The sequence shown here is derived from an EMBL/GenBank/DDBJ whole genome shotgun (WGS) entry which is preliminary data.</text>
</comment>
<dbReference type="FunFam" id="3.40.50.300:FF:000032">
    <property type="entry name" value="Export ABC transporter ATP-binding protein"/>
    <property type="match status" value="1"/>
</dbReference>
<proteinExistence type="predicted"/>
<gene>
    <name evidence="5" type="ORF">EKO23_17550</name>
</gene>
<dbReference type="AlphaFoldDB" id="A0A4V1XYP2"/>
<dbReference type="GO" id="GO:0022857">
    <property type="term" value="F:transmembrane transporter activity"/>
    <property type="evidence" value="ECO:0007669"/>
    <property type="project" value="TreeGrafter"/>
</dbReference>
<dbReference type="OrthoDB" id="3176024at2"/>
<dbReference type="InterPro" id="IPR003439">
    <property type="entry name" value="ABC_transporter-like_ATP-bd"/>
</dbReference>
<dbReference type="EMBL" id="SDKM01000028">
    <property type="protein sequence ID" value="RYP83939.1"/>
    <property type="molecule type" value="Genomic_DNA"/>
</dbReference>
<reference evidence="5 6" key="1">
    <citation type="submission" date="2019-01" db="EMBL/GenBank/DDBJ databases">
        <title>Nocardioides guangzhouensis sp. nov., an actinobacterium isolated from soil.</title>
        <authorList>
            <person name="Fu Y."/>
            <person name="Cai Y."/>
            <person name="Lin Z."/>
            <person name="Chen P."/>
        </authorList>
    </citation>
    <scope>NUCLEOTIDE SEQUENCE [LARGE SCALE GENOMIC DNA]</scope>
    <source>
        <strain evidence="5 6">130</strain>
    </source>
</reference>
<dbReference type="InterPro" id="IPR017911">
    <property type="entry name" value="MacB-like_ATP-bd"/>
</dbReference>
<dbReference type="PROSITE" id="PS00211">
    <property type="entry name" value="ABC_TRANSPORTER_1"/>
    <property type="match status" value="1"/>
</dbReference>
<evidence type="ECO:0000256" key="2">
    <source>
        <dbReference type="ARBA" id="ARBA00022741"/>
    </source>
</evidence>
<evidence type="ECO:0000313" key="6">
    <source>
        <dbReference type="Proteomes" id="UP000295198"/>
    </source>
</evidence>
<dbReference type="Pfam" id="PF00005">
    <property type="entry name" value="ABC_tran"/>
    <property type="match status" value="1"/>
</dbReference>
<dbReference type="CDD" id="cd03255">
    <property type="entry name" value="ABC_MJ0796_LolCDE_FtsE"/>
    <property type="match status" value="1"/>
</dbReference>
<dbReference type="GO" id="GO:0016887">
    <property type="term" value="F:ATP hydrolysis activity"/>
    <property type="evidence" value="ECO:0007669"/>
    <property type="project" value="InterPro"/>
</dbReference>
<name>A0A4V1XYP2_9ACTN</name>
<dbReference type="InterPro" id="IPR017871">
    <property type="entry name" value="ABC_transporter-like_CS"/>
</dbReference>
<dbReference type="SUPFAM" id="SSF52540">
    <property type="entry name" value="P-loop containing nucleoside triphosphate hydrolases"/>
    <property type="match status" value="1"/>
</dbReference>
<dbReference type="InterPro" id="IPR003593">
    <property type="entry name" value="AAA+_ATPase"/>
</dbReference>
<protein>
    <submittedName>
        <fullName evidence="5">ABC transporter ATP-binding protein</fullName>
    </submittedName>
</protein>
<dbReference type="SMART" id="SM00382">
    <property type="entry name" value="AAA"/>
    <property type="match status" value="1"/>
</dbReference>